<dbReference type="OrthoDB" id="4240738at2"/>
<proteinExistence type="predicted"/>
<dbReference type="EMBL" id="RFFG01000008">
    <property type="protein sequence ID" value="RMI46601.1"/>
    <property type="molecule type" value="Genomic_DNA"/>
</dbReference>
<keyword evidence="3" id="KW-1185">Reference proteome</keyword>
<organism evidence="2 3">
    <name type="scientific">Actinomadura harenae</name>
    <dbReference type="NCBI Taxonomy" id="2483351"/>
    <lineage>
        <taxon>Bacteria</taxon>
        <taxon>Bacillati</taxon>
        <taxon>Actinomycetota</taxon>
        <taxon>Actinomycetes</taxon>
        <taxon>Streptosporangiales</taxon>
        <taxon>Thermomonosporaceae</taxon>
        <taxon>Actinomadura</taxon>
    </lineage>
</organism>
<keyword evidence="1" id="KW-0732">Signal</keyword>
<sequence>MKHPKAALAAAVATFALALGGLTGCGAKYAEPFKDAPRSGHDNGVPADLIRMPDGFSNAATKCDHGNRIYTAYHGDQPYGSIAVVPQDPTCRNVTP</sequence>
<evidence type="ECO:0008006" key="4">
    <source>
        <dbReference type="Google" id="ProtNLM"/>
    </source>
</evidence>
<feature type="signal peptide" evidence="1">
    <location>
        <begin position="1"/>
        <end position="18"/>
    </location>
</feature>
<evidence type="ECO:0000313" key="3">
    <source>
        <dbReference type="Proteomes" id="UP000282674"/>
    </source>
</evidence>
<reference evidence="2 3" key="1">
    <citation type="submission" date="2018-10" db="EMBL/GenBank/DDBJ databases">
        <title>Isolation from soil.</title>
        <authorList>
            <person name="Hu J."/>
        </authorList>
    </citation>
    <scope>NUCLEOTIDE SEQUENCE [LARGE SCALE GENOMIC DNA]</scope>
    <source>
        <strain evidence="2 3">NEAU-Ht49</strain>
    </source>
</reference>
<gene>
    <name evidence="2" type="ORF">EBO15_06660</name>
</gene>
<dbReference type="RefSeq" id="WP_122193408.1">
    <property type="nucleotide sequence ID" value="NZ_JBHSKC010000020.1"/>
</dbReference>
<dbReference type="Proteomes" id="UP000282674">
    <property type="component" value="Unassembled WGS sequence"/>
</dbReference>
<comment type="caution">
    <text evidence="2">The sequence shown here is derived from an EMBL/GenBank/DDBJ whole genome shotgun (WGS) entry which is preliminary data.</text>
</comment>
<feature type="chain" id="PRO_5039518340" description="Lipoprotein" evidence="1">
    <location>
        <begin position="19"/>
        <end position="96"/>
    </location>
</feature>
<protein>
    <recommendedName>
        <fullName evidence="4">Lipoprotein</fullName>
    </recommendedName>
</protein>
<evidence type="ECO:0000256" key="1">
    <source>
        <dbReference type="SAM" id="SignalP"/>
    </source>
</evidence>
<dbReference type="PROSITE" id="PS51257">
    <property type="entry name" value="PROKAR_LIPOPROTEIN"/>
    <property type="match status" value="1"/>
</dbReference>
<accession>A0A3M2MAU2</accession>
<evidence type="ECO:0000313" key="2">
    <source>
        <dbReference type="EMBL" id="RMI46601.1"/>
    </source>
</evidence>
<dbReference type="AlphaFoldDB" id="A0A3M2MAU2"/>
<name>A0A3M2MAU2_9ACTN</name>